<feature type="region of interest" description="Disordered" evidence="1">
    <location>
        <begin position="166"/>
        <end position="225"/>
    </location>
</feature>
<dbReference type="Proteomes" id="UP000688947">
    <property type="component" value="Unassembled WGS sequence"/>
</dbReference>
<name>A0A8T1TXI7_9STRA</name>
<accession>A0A8T1TXI7</accession>
<dbReference type="AlphaFoldDB" id="A0A8T1TXI7"/>
<comment type="caution">
    <text evidence="2">The sequence shown here is derived from an EMBL/GenBank/DDBJ whole genome shotgun (WGS) entry which is preliminary data.</text>
</comment>
<sequence>MPGLSASGIHPASRYASDTIGYYSRAFVADDPRGHHSTVVLRVPQAGAADYPIDVDTEELCAYTHTPGGCSGQPRSSAFSKAISGMIRGEVESGMGGQGCGSEELVPVSSESEDEPDLQSVAAKPLLPPSSYSGIDGIALDDIADTIVTTYIGGVCEDSSIWMTQATETPDPEPPFACRDEIPSSVSDTDTRDPQGGKSTPPPEGDFPREGIASSLPVPAPAFPSDQDVLDAREFILSVPTRLARAQIRHQVKKRPGSWHVRHSRKRRY</sequence>
<reference evidence="2" key="1">
    <citation type="submission" date="2021-01" db="EMBL/GenBank/DDBJ databases">
        <title>Phytophthora aleatoria, a newly-described species from Pinus radiata is distinct from Phytophthora cactorum isolates based on comparative genomics.</title>
        <authorList>
            <person name="Mcdougal R."/>
            <person name="Panda P."/>
            <person name="Williams N."/>
            <person name="Studholme D.J."/>
        </authorList>
    </citation>
    <scope>NUCLEOTIDE SEQUENCE</scope>
    <source>
        <strain evidence="2">NZFS 3830</strain>
    </source>
</reference>
<evidence type="ECO:0000256" key="1">
    <source>
        <dbReference type="SAM" id="MobiDB-lite"/>
    </source>
</evidence>
<dbReference type="VEuPathDB" id="FungiDB:PC110_g2975"/>
<dbReference type="OrthoDB" id="123995at2759"/>
<evidence type="ECO:0000313" key="2">
    <source>
        <dbReference type="EMBL" id="KAG6950735.1"/>
    </source>
</evidence>
<protein>
    <submittedName>
        <fullName evidence="2">Uncharacterized protein</fullName>
    </submittedName>
</protein>
<organism evidence="2 3">
    <name type="scientific">Phytophthora cactorum</name>
    <dbReference type="NCBI Taxonomy" id="29920"/>
    <lineage>
        <taxon>Eukaryota</taxon>
        <taxon>Sar</taxon>
        <taxon>Stramenopiles</taxon>
        <taxon>Oomycota</taxon>
        <taxon>Peronosporomycetes</taxon>
        <taxon>Peronosporales</taxon>
        <taxon>Peronosporaceae</taxon>
        <taxon>Phytophthora</taxon>
    </lineage>
</organism>
<feature type="region of interest" description="Disordered" evidence="1">
    <location>
        <begin position="91"/>
        <end position="125"/>
    </location>
</feature>
<proteinExistence type="predicted"/>
<feature type="region of interest" description="Disordered" evidence="1">
    <location>
        <begin position="248"/>
        <end position="269"/>
    </location>
</feature>
<gene>
    <name evidence="2" type="ORF">JG687_00014074</name>
</gene>
<evidence type="ECO:0000313" key="3">
    <source>
        <dbReference type="Proteomes" id="UP000688947"/>
    </source>
</evidence>
<dbReference type="EMBL" id="JAENGZ010001096">
    <property type="protein sequence ID" value="KAG6950735.1"/>
    <property type="molecule type" value="Genomic_DNA"/>
</dbReference>